<protein>
    <submittedName>
        <fullName evidence="3">Pilus assembly protein</fullName>
    </submittedName>
</protein>
<dbReference type="EMBL" id="BAABIM010000004">
    <property type="protein sequence ID" value="GAA4695464.1"/>
    <property type="molecule type" value="Genomic_DNA"/>
</dbReference>
<organism evidence="3 4">
    <name type="scientific">Nocardioides nanhaiensis</name>
    <dbReference type="NCBI Taxonomy" id="1476871"/>
    <lineage>
        <taxon>Bacteria</taxon>
        <taxon>Bacillati</taxon>
        <taxon>Actinomycetota</taxon>
        <taxon>Actinomycetes</taxon>
        <taxon>Propionibacteriales</taxon>
        <taxon>Nocardioidaceae</taxon>
        <taxon>Nocardioides</taxon>
    </lineage>
</organism>
<proteinExistence type="predicted"/>
<reference evidence="4" key="1">
    <citation type="journal article" date="2019" name="Int. J. Syst. Evol. Microbiol.">
        <title>The Global Catalogue of Microorganisms (GCM) 10K type strain sequencing project: providing services to taxonomists for standard genome sequencing and annotation.</title>
        <authorList>
            <consortium name="The Broad Institute Genomics Platform"/>
            <consortium name="The Broad Institute Genome Sequencing Center for Infectious Disease"/>
            <person name="Wu L."/>
            <person name="Ma J."/>
        </authorList>
    </citation>
    <scope>NUCLEOTIDE SEQUENCE [LARGE SCALE GENOMIC DNA]</scope>
    <source>
        <strain evidence="4">JCM 18127</strain>
    </source>
</reference>
<accession>A0ABP8WV78</accession>
<evidence type="ECO:0000313" key="4">
    <source>
        <dbReference type="Proteomes" id="UP001500621"/>
    </source>
</evidence>
<feature type="transmembrane region" description="Helical" evidence="1">
    <location>
        <begin position="28"/>
        <end position="51"/>
    </location>
</feature>
<dbReference type="Pfam" id="PF07811">
    <property type="entry name" value="TadE"/>
    <property type="match status" value="1"/>
</dbReference>
<dbReference type="RefSeq" id="WP_345270421.1">
    <property type="nucleotide sequence ID" value="NZ_BAABIM010000004.1"/>
</dbReference>
<keyword evidence="1" id="KW-1133">Transmembrane helix</keyword>
<evidence type="ECO:0000259" key="2">
    <source>
        <dbReference type="Pfam" id="PF07811"/>
    </source>
</evidence>
<keyword evidence="1" id="KW-0812">Transmembrane</keyword>
<feature type="domain" description="TadE-like" evidence="2">
    <location>
        <begin position="25"/>
        <end position="67"/>
    </location>
</feature>
<sequence>MRWDDYGTGHMVGRREGRDRRTERGAAAVEFALVVPLLVLLLFGIISYGVMLSFRQTLSQAATEGARAAAVTFLSDDKRDEATSAVAEALDSFGLTCGAGGTLLRGGTRVGRCEISDPGTCTPAAAEGVECVTVRLVYDYAENALVPSFPGVGVVLPDTLTYSAQARVS</sequence>
<evidence type="ECO:0000256" key="1">
    <source>
        <dbReference type="SAM" id="Phobius"/>
    </source>
</evidence>
<name>A0ABP8WV78_9ACTN</name>
<dbReference type="InterPro" id="IPR012495">
    <property type="entry name" value="TadE-like_dom"/>
</dbReference>
<dbReference type="Proteomes" id="UP001500621">
    <property type="component" value="Unassembled WGS sequence"/>
</dbReference>
<keyword evidence="1" id="KW-0472">Membrane</keyword>
<keyword evidence="4" id="KW-1185">Reference proteome</keyword>
<evidence type="ECO:0000313" key="3">
    <source>
        <dbReference type="EMBL" id="GAA4695464.1"/>
    </source>
</evidence>
<gene>
    <name evidence="3" type="ORF">GCM10023226_37300</name>
</gene>
<comment type="caution">
    <text evidence="3">The sequence shown here is derived from an EMBL/GenBank/DDBJ whole genome shotgun (WGS) entry which is preliminary data.</text>
</comment>